<name>D1NVM1_9BIFI</name>
<reference evidence="2 3" key="1">
    <citation type="submission" date="2009-11" db="EMBL/GenBank/DDBJ databases">
        <authorList>
            <person name="Weinstock G."/>
            <person name="Sodergren E."/>
            <person name="Clifton S."/>
            <person name="Fulton L."/>
            <person name="Fulton B."/>
            <person name="Courtney L."/>
            <person name="Fronick C."/>
            <person name="Harrison M."/>
            <person name="Strong C."/>
            <person name="Farmer C."/>
            <person name="Delahaunty K."/>
            <person name="Markovic C."/>
            <person name="Hall O."/>
            <person name="Minx P."/>
            <person name="Tomlinson C."/>
            <person name="Mitreva M."/>
            <person name="Nelson J."/>
            <person name="Hou S."/>
            <person name="Wollam A."/>
            <person name="Pepin K.H."/>
            <person name="Johnson M."/>
            <person name="Bhonagiri V."/>
            <person name="Nash W.E."/>
            <person name="Warren W."/>
            <person name="Chinwalla A."/>
            <person name="Mardis E.R."/>
            <person name="Wilson R.K."/>
        </authorList>
    </citation>
    <scope>NUCLEOTIDE SEQUENCE [LARGE SCALE GENOMIC DNA]</scope>
    <source>
        <strain evidence="2 3">DSM 20093</strain>
    </source>
</reference>
<evidence type="ECO:0000256" key="1">
    <source>
        <dbReference type="SAM" id="MobiDB-lite"/>
    </source>
</evidence>
<gene>
    <name evidence="2" type="ORF">BIFGAL_03911</name>
</gene>
<sequence length="53" mass="6402">MQLVHLLRCTRLKRVRVRRTPETIPRSRNAAVHHLEQQPHEPRVKKPVHNRPQ</sequence>
<dbReference type="EMBL" id="ABXB03000003">
    <property type="protein sequence ID" value="EFA22872.1"/>
    <property type="molecule type" value="Genomic_DNA"/>
</dbReference>
<dbReference type="AlphaFoldDB" id="D1NVM1"/>
<organism evidence="2 3">
    <name type="scientific">Bifidobacterium gallicum DSM 20093 = LMG 11596</name>
    <dbReference type="NCBI Taxonomy" id="561180"/>
    <lineage>
        <taxon>Bacteria</taxon>
        <taxon>Bacillati</taxon>
        <taxon>Actinomycetota</taxon>
        <taxon>Actinomycetes</taxon>
        <taxon>Bifidobacteriales</taxon>
        <taxon>Bifidobacteriaceae</taxon>
        <taxon>Bifidobacterium</taxon>
    </lineage>
</organism>
<comment type="caution">
    <text evidence="2">The sequence shown here is derived from an EMBL/GenBank/DDBJ whole genome shotgun (WGS) entry which is preliminary data.</text>
</comment>
<evidence type="ECO:0000313" key="3">
    <source>
        <dbReference type="Proteomes" id="UP000003656"/>
    </source>
</evidence>
<accession>D1NVM1</accession>
<feature type="compositionally biased region" description="Basic and acidic residues" evidence="1">
    <location>
        <begin position="33"/>
        <end position="44"/>
    </location>
</feature>
<dbReference type="Proteomes" id="UP000003656">
    <property type="component" value="Unassembled WGS sequence"/>
</dbReference>
<proteinExistence type="predicted"/>
<feature type="region of interest" description="Disordered" evidence="1">
    <location>
        <begin position="21"/>
        <end position="53"/>
    </location>
</feature>
<protein>
    <submittedName>
        <fullName evidence="2">Uncharacterized protein</fullName>
    </submittedName>
</protein>
<evidence type="ECO:0000313" key="2">
    <source>
        <dbReference type="EMBL" id="EFA22872.1"/>
    </source>
</evidence>